<comment type="caution">
    <text evidence="2">The sequence shown here is derived from an EMBL/GenBank/DDBJ whole genome shotgun (WGS) entry which is preliminary data.</text>
</comment>
<dbReference type="Pfam" id="PF05331">
    <property type="entry name" value="DUF742"/>
    <property type="match status" value="1"/>
</dbReference>
<dbReference type="RefSeq" id="WP_344523548.1">
    <property type="nucleotide sequence ID" value="NZ_BAAAPE010000001.1"/>
</dbReference>
<feature type="region of interest" description="Disordered" evidence="1">
    <location>
        <begin position="1"/>
        <end position="20"/>
    </location>
</feature>
<proteinExistence type="predicted"/>
<dbReference type="Proteomes" id="UP001500016">
    <property type="component" value="Unassembled WGS sequence"/>
</dbReference>
<sequence length="127" mass="13773">MSDPEQPKGRRSRREEGGPERLYLLASDQKQKPDEHVPLDVVTLILSRGEPSASLQPEQASIVQICAYPLSVAELSAYLKLPVSVVMVVLAELLAGGHVEARAPATQTKSVPDIQLLEAVMHGLQNL</sequence>
<name>A0ABN2VHB3_9ACTN</name>
<gene>
    <name evidence="2" type="ORF">GCM10009801_05710</name>
</gene>
<evidence type="ECO:0000256" key="1">
    <source>
        <dbReference type="SAM" id="MobiDB-lite"/>
    </source>
</evidence>
<dbReference type="PANTHER" id="PTHR36221:SF1">
    <property type="entry name" value="DUF742 DOMAIN-CONTAINING PROTEIN"/>
    <property type="match status" value="1"/>
</dbReference>
<reference evidence="2 3" key="1">
    <citation type="journal article" date="2019" name="Int. J. Syst. Evol. Microbiol.">
        <title>The Global Catalogue of Microorganisms (GCM) 10K type strain sequencing project: providing services to taxonomists for standard genome sequencing and annotation.</title>
        <authorList>
            <consortium name="The Broad Institute Genomics Platform"/>
            <consortium name="The Broad Institute Genome Sequencing Center for Infectious Disease"/>
            <person name="Wu L."/>
            <person name="Ma J."/>
        </authorList>
    </citation>
    <scope>NUCLEOTIDE SEQUENCE [LARGE SCALE GENOMIC DNA]</scope>
    <source>
        <strain evidence="2 3">JCM 15478</strain>
    </source>
</reference>
<evidence type="ECO:0000313" key="3">
    <source>
        <dbReference type="Proteomes" id="UP001500016"/>
    </source>
</evidence>
<dbReference type="InterPro" id="IPR007995">
    <property type="entry name" value="DUF742"/>
</dbReference>
<dbReference type="PANTHER" id="PTHR36221">
    <property type="entry name" value="DUF742 DOMAIN-CONTAINING PROTEIN"/>
    <property type="match status" value="1"/>
</dbReference>
<organism evidence="2 3">
    <name type="scientific">Streptomyces albiaxialis</name>
    <dbReference type="NCBI Taxonomy" id="329523"/>
    <lineage>
        <taxon>Bacteria</taxon>
        <taxon>Bacillati</taxon>
        <taxon>Actinomycetota</taxon>
        <taxon>Actinomycetes</taxon>
        <taxon>Kitasatosporales</taxon>
        <taxon>Streptomycetaceae</taxon>
        <taxon>Streptomyces</taxon>
    </lineage>
</organism>
<accession>A0ABN2VHB3</accession>
<dbReference type="EMBL" id="BAAAPE010000001">
    <property type="protein sequence ID" value="GAA2062513.1"/>
    <property type="molecule type" value="Genomic_DNA"/>
</dbReference>
<protein>
    <submittedName>
        <fullName evidence="2">DUF742 domain-containing protein</fullName>
    </submittedName>
</protein>
<evidence type="ECO:0000313" key="2">
    <source>
        <dbReference type="EMBL" id="GAA2062513.1"/>
    </source>
</evidence>
<keyword evidence="3" id="KW-1185">Reference proteome</keyword>
<feature type="compositionally biased region" description="Basic and acidic residues" evidence="1">
    <location>
        <begin position="1"/>
        <end position="19"/>
    </location>
</feature>